<dbReference type="InterPro" id="IPR045585">
    <property type="entry name" value="CdaA_N"/>
</dbReference>
<dbReference type="RefSeq" id="WP_216468852.1">
    <property type="nucleotide sequence ID" value="NZ_JAHLQI010000001.1"/>
</dbReference>
<comment type="caution">
    <text evidence="5">Lacks conserved residue(s) required for the propagation of feature annotation.</text>
</comment>
<comment type="similarity">
    <text evidence="5">Belongs to the adenylate cyclase family. DacA/CdaA subfamily.</text>
</comment>
<feature type="transmembrane region" description="Helical" evidence="5">
    <location>
        <begin position="44"/>
        <end position="62"/>
    </location>
</feature>
<dbReference type="PIRSF" id="PIRSF004793">
    <property type="entry name" value="UCP004793"/>
    <property type="match status" value="1"/>
</dbReference>
<dbReference type="InterPro" id="IPR050338">
    <property type="entry name" value="DisA"/>
</dbReference>
<feature type="transmembrane region" description="Helical" evidence="5">
    <location>
        <begin position="12"/>
        <end position="32"/>
    </location>
</feature>
<keyword evidence="5 8" id="KW-0548">Nucleotidyltransferase</keyword>
<dbReference type="InterPro" id="IPR014046">
    <property type="entry name" value="C-di-AMP_synthase"/>
</dbReference>
<dbReference type="NCBIfam" id="TIGR00159">
    <property type="entry name" value="diadenylate cyclase CdaA"/>
    <property type="match status" value="1"/>
</dbReference>
<evidence type="ECO:0000256" key="6">
    <source>
        <dbReference type="SAM" id="MobiDB-lite"/>
    </source>
</evidence>
<evidence type="ECO:0000313" key="9">
    <source>
        <dbReference type="Proteomes" id="UP000783588"/>
    </source>
</evidence>
<keyword evidence="3 5" id="KW-1133">Transmembrane helix</keyword>
<keyword evidence="5" id="KW-0067">ATP-binding</keyword>
<reference evidence="8 9" key="1">
    <citation type="submission" date="2021-06" db="EMBL/GenBank/DDBJ databases">
        <authorList>
            <person name="Sun Q."/>
            <person name="Li D."/>
        </authorList>
    </citation>
    <scope>NUCLEOTIDE SEQUENCE [LARGE SCALE GENOMIC DNA]</scope>
    <source>
        <strain evidence="8 9">MSJd-7</strain>
    </source>
</reference>
<dbReference type="GO" id="GO:0106408">
    <property type="term" value="F:diadenylate cyclase activity"/>
    <property type="evidence" value="ECO:0007669"/>
    <property type="project" value="UniProtKB-EC"/>
</dbReference>
<comment type="function">
    <text evidence="5">Catalyzes the condensation of 2 ATP molecules into cyclic di-AMP (c-di-AMP), a second messenger used to regulate differing processes in different bacteria.</text>
</comment>
<comment type="caution">
    <text evidence="8">The sequence shown here is derived from an EMBL/GenBank/DDBJ whole genome shotgun (WGS) entry which is preliminary data.</text>
</comment>
<dbReference type="HAMAP" id="MF_01499">
    <property type="entry name" value="DacA"/>
    <property type="match status" value="1"/>
</dbReference>
<evidence type="ECO:0000256" key="3">
    <source>
        <dbReference type="ARBA" id="ARBA00022989"/>
    </source>
</evidence>
<dbReference type="PROSITE" id="PS51794">
    <property type="entry name" value="DAC"/>
    <property type="match status" value="1"/>
</dbReference>
<dbReference type="Pfam" id="PF19293">
    <property type="entry name" value="CdaA_N"/>
    <property type="match status" value="1"/>
</dbReference>
<dbReference type="PANTHER" id="PTHR34185">
    <property type="entry name" value="DIADENYLATE CYCLASE"/>
    <property type="match status" value="1"/>
</dbReference>
<keyword evidence="2 5" id="KW-0812">Transmembrane</keyword>
<evidence type="ECO:0000313" key="8">
    <source>
        <dbReference type="EMBL" id="MBU5489243.1"/>
    </source>
</evidence>
<keyword evidence="4 5" id="KW-0472">Membrane</keyword>
<sequence length="292" mass="32925">MNYMQVILQNLMSLTFSDVIDIAVVSFLIYQIVKLVRETSSTRIIRGVIILIAAMWLSSILQLTMVNYLFKAVLTWGIVVMAIVFQPELRRILERVGKSKLSTLMIRNDAIPMEESVIREMVHACSEMSWSRTGALIVFERKENLSDIIRTGTVVNADVKDELIRNIFYEGAPLHDGAMIIRDGRIHAAGCVLPLSPNMNLSKELGTRHRAAVGMSEKFDSLSLVVSEETGSISIAIDGKLQRHLVPEQLEEILRAELLVHDLDEERPDMDSSPSFFENLQDKLPGFGRKKK</sequence>
<keyword evidence="5" id="KW-0547">Nucleotide-binding</keyword>
<keyword evidence="1 5" id="KW-1003">Cell membrane</keyword>
<evidence type="ECO:0000259" key="7">
    <source>
        <dbReference type="PROSITE" id="PS51794"/>
    </source>
</evidence>
<dbReference type="InterPro" id="IPR003390">
    <property type="entry name" value="DNA_integrity_scan_DisA_N"/>
</dbReference>
<gene>
    <name evidence="8" type="primary">cdaA</name>
    <name evidence="5" type="synonym">dacA</name>
    <name evidence="8" type="ORF">KQI75_01140</name>
</gene>
<dbReference type="EC" id="2.7.7.85" evidence="5"/>
<name>A0ABS6ENG2_9FIRM</name>
<proteinExistence type="inferred from homology"/>
<comment type="subunit">
    <text evidence="5">Probably a homodimer.</text>
</comment>
<dbReference type="Proteomes" id="UP000783588">
    <property type="component" value="Unassembled WGS sequence"/>
</dbReference>
<dbReference type="InterPro" id="IPR034701">
    <property type="entry name" value="CdaA"/>
</dbReference>
<organism evidence="8 9">
    <name type="scientific">Butyricicoccus intestinisimiae</name>
    <dbReference type="NCBI Taxonomy" id="2841509"/>
    <lineage>
        <taxon>Bacteria</taxon>
        <taxon>Bacillati</taxon>
        <taxon>Bacillota</taxon>
        <taxon>Clostridia</taxon>
        <taxon>Eubacteriales</taxon>
        <taxon>Butyricicoccaceae</taxon>
        <taxon>Butyricicoccus</taxon>
    </lineage>
</organism>
<evidence type="ECO:0000256" key="5">
    <source>
        <dbReference type="HAMAP-Rule" id="MF_01499"/>
    </source>
</evidence>
<protein>
    <recommendedName>
        <fullName evidence="5">Diadenylate cyclase</fullName>
        <shortName evidence="5">DAC</shortName>
        <ecNumber evidence="5">2.7.7.85</ecNumber>
    </recommendedName>
    <alternativeName>
        <fullName evidence="5">Cyclic-di-AMP synthase</fullName>
        <shortName evidence="5">c-di-AMP synthase</shortName>
    </alternativeName>
</protein>
<evidence type="ECO:0000256" key="1">
    <source>
        <dbReference type="ARBA" id="ARBA00022475"/>
    </source>
</evidence>
<accession>A0ABS6ENG2</accession>
<feature type="region of interest" description="Disordered" evidence="6">
    <location>
        <begin position="266"/>
        <end position="292"/>
    </location>
</feature>
<comment type="catalytic activity">
    <reaction evidence="5">
        <text>2 ATP = 3',3'-c-di-AMP + 2 diphosphate</text>
        <dbReference type="Rhea" id="RHEA:35655"/>
        <dbReference type="ChEBI" id="CHEBI:30616"/>
        <dbReference type="ChEBI" id="CHEBI:33019"/>
        <dbReference type="ChEBI" id="CHEBI:71500"/>
        <dbReference type="EC" id="2.7.7.85"/>
    </reaction>
</comment>
<feature type="transmembrane region" description="Helical" evidence="5">
    <location>
        <begin position="68"/>
        <end position="85"/>
    </location>
</feature>
<evidence type="ECO:0000256" key="4">
    <source>
        <dbReference type="ARBA" id="ARBA00023136"/>
    </source>
</evidence>
<feature type="domain" description="DAC" evidence="7">
    <location>
        <begin position="86"/>
        <end position="247"/>
    </location>
</feature>
<dbReference type="PANTHER" id="PTHR34185:SF1">
    <property type="entry name" value="DIADENYLATE CYCLASE"/>
    <property type="match status" value="1"/>
</dbReference>
<dbReference type="EMBL" id="JAHLQI010000001">
    <property type="protein sequence ID" value="MBU5489243.1"/>
    <property type="molecule type" value="Genomic_DNA"/>
</dbReference>
<keyword evidence="9" id="KW-1185">Reference proteome</keyword>
<dbReference type="Pfam" id="PF02457">
    <property type="entry name" value="DAC"/>
    <property type="match status" value="1"/>
</dbReference>
<evidence type="ECO:0000256" key="2">
    <source>
        <dbReference type="ARBA" id="ARBA00022692"/>
    </source>
</evidence>
<keyword evidence="5 8" id="KW-0808">Transferase</keyword>